<comment type="subcellular location">
    <subcellularLocation>
        <location evidence="1">Nucleus</location>
    </subcellularLocation>
</comment>
<comment type="similarity">
    <text evidence="4">Belongs to the HSF family.</text>
</comment>
<dbReference type="SMART" id="SM00415">
    <property type="entry name" value="HSF"/>
    <property type="match status" value="1"/>
</dbReference>
<dbReference type="InterPro" id="IPR036390">
    <property type="entry name" value="WH_DNA-bd_sf"/>
</dbReference>
<evidence type="ECO:0000256" key="3">
    <source>
        <dbReference type="ARBA" id="ARBA00023242"/>
    </source>
</evidence>
<keyword evidence="2" id="KW-0238">DNA-binding</keyword>
<evidence type="ECO:0000256" key="2">
    <source>
        <dbReference type="ARBA" id="ARBA00023125"/>
    </source>
</evidence>
<feature type="domain" description="HSF-type DNA-binding" evidence="6">
    <location>
        <begin position="160"/>
        <end position="267"/>
    </location>
</feature>
<keyword evidence="3" id="KW-0539">Nucleus</keyword>
<feature type="compositionally biased region" description="Basic residues" evidence="5">
    <location>
        <begin position="265"/>
        <end position="275"/>
    </location>
</feature>
<dbReference type="PANTHER" id="PTHR10015">
    <property type="entry name" value="HEAT SHOCK TRANSCRIPTION FACTOR"/>
    <property type="match status" value="1"/>
</dbReference>
<gene>
    <name evidence="7" type="ORF">TrVE_jg11899</name>
</gene>
<sequence>MSFNSSPMISCPSPTSVSSASSTEEGTAMNVYGDISHSDIFMHVDDGTQFGTAGAGVPAKPGAEPIADTLFQLPPAQVKVQVTASAEMEMKAAERPRTVSSDTSISSLRSEEAGSAGSAGSAGAGSGSGDTSVGGTSSTVASGPVSPSSGSFPKTGKRGCPQQFPRKLYDMIDAQTREAEGKEEPSPNRPTCIQWTSNGKAFMITNMETFTASILPHYFKTTKFSSFQRNLNLYGFSKVIRGIDRGSYFHPCFARGEESSFSVVKRVKKQRKKRETTHAPAKSSGSSSPGSSGSSSDPLPNDNKNNEYHFNSNTTNWNPCSANPSGHYGAALGSVRSSGTSDDRAVAGLALLAMVSSA</sequence>
<reference evidence="8" key="1">
    <citation type="journal article" date="2023" name="Commun. Biol.">
        <title>Genome analysis of Parmales, the sister group of diatoms, reveals the evolutionary specialization of diatoms from phago-mixotrophs to photoautotrophs.</title>
        <authorList>
            <person name="Ban H."/>
            <person name="Sato S."/>
            <person name="Yoshikawa S."/>
            <person name="Yamada K."/>
            <person name="Nakamura Y."/>
            <person name="Ichinomiya M."/>
            <person name="Sato N."/>
            <person name="Blanc-Mathieu R."/>
            <person name="Endo H."/>
            <person name="Kuwata A."/>
            <person name="Ogata H."/>
        </authorList>
    </citation>
    <scope>NUCLEOTIDE SEQUENCE [LARGE SCALE GENOMIC DNA]</scope>
    <source>
        <strain evidence="8">NIES 3699</strain>
    </source>
</reference>
<evidence type="ECO:0000259" key="6">
    <source>
        <dbReference type="SMART" id="SM00415"/>
    </source>
</evidence>
<feature type="compositionally biased region" description="Low complexity" evidence="5">
    <location>
        <begin position="10"/>
        <end position="22"/>
    </location>
</feature>
<proteinExistence type="inferred from homology"/>
<dbReference type="EMBL" id="BRXX01000176">
    <property type="protein sequence ID" value="GMH95952.1"/>
    <property type="molecule type" value="Genomic_DNA"/>
</dbReference>
<dbReference type="GO" id="GO:0003700">
    <property type="term" value="F:DNA-binding transcription factor activity"/>
    <property type="evidence" value="ECO:0007669"/>
    <property type="project" value="InterPro"/>
</dbReference>
<dbReference type="SUPFAM" id="SSF46785">
    <property type="entry name" value="Winged helix' DNA-binding domain"/>
    <property type="match status" value="1"/>
</dbReference>
<dbReference type="InterPro" id="IPR036388">
    <property type="entry name" value="WH-like_DNA-bd_sf"/>
</dbReference>
<dbReference type="PANTHER" id="PTHR10015:SF427">
    <property type="entry name" value="HEAT SHOCK FACTOR PROTEIN"/>
    <property type="match status" value="1"/>
</dbReference>
<evidence type="ECO:0000256" key="1">
    <source>
        <dbReference type="ARBA" id="ARBA00004123"/>
    </source>
</evidence>
<organism evidence="7 8">
    <name type="scientific">Triparma verrucosa</name>
    <dbReference type="NCBI Taxonomy" id="1606542"/>
    <lineage>
        <taxon>Eukaryota</taxon>
        <taxon>Sar</taxon>
        <taxon>Stramenopiles</taxon>
        <taxon>Ochrophyta</taxon>
        <taxon>Bolidophyceae</taxon>
        <taxon>Parmales</taxon>
        <taxon>Triparmaceae</taxon>
        <taxon>Triparma</taxon>
    </lineage>
</organism>
<dbReference type="Pfam" id="PF00447">
    <property type="entry name" value="HSF_DNA-bind"/>
    <property type="match status" value="1"/>
</dbReference>
<feature type="compositionally biased region" description="Low complexity" evidence="5">
    <location>
        <begin position="129"/>
        <end position="151"/>
    </location>
</feature>
<dbReference type="GO" id="GO:0005634">
    <property type="term" value="C:nucleus"/>
    <property type="evidence" value="ECO:0007669"/>
    <property type="project" value="UniProtKB-SubCell"/>
</dbReference>
<feature type="compositionally biased region" description="Low complexity" evidence="5">
    <location>
        <begin position="283"/>
        <end position="296"/>
    </location>
</feature>
<dbReference type="InterPro" id="IPR000232">
    <property type="entry name" value="HSF_DNA-bd"/>
</dbReference>
<keyword evidence="8" id="KW-1185">Reference proteome</keyword>
<feature type="compositionally biased region" description="Polar residues" evidence="5">
    <location>
        <begin position="98"/>
        <end position="108"/>
    </location>
</feature>
<protein>
    <recommendedName>
        <fullName evidence="6">HSF-type DNA-binding domain-containing protein</fullName>
    </recommendedName>
</protein>
<feature type="region of interest" description="Disordered" evidence="5">
    <location>
        <begin position="264"/>
        <end position="312"/>
    </location>
</feature>
<feature type="region of interest" description="Disordered" evidence="5">
    <location>
        <begin position="89"/>
        <end position="163"/>
    </location>
</feature>
<dbReference type="GO" id="GO:0043565">
    <property type="term" value="F:sequence-specific DNA binding"/>
    <property type="evidence" value="ECO:0007669"/>
    <property type="project" value="InterPro"/>
</dbReference>
<feature type="region of interest" description="Disordered" evidence="5">
    <location>
        <begin position="1"/>
        <end position="22"/>
    </location>
</feature>
<evidence type="ECO:0000256" key="5">
    <source>
        <dbReference type="SAM" id="MobiDB-lite"/>
    </source>
</evidence>
<dbReference type="AlphaFoldDB" id="A0A9W7BSR9"/>
<name>A0A9W7BSR9_9STRA</name>
<evidence type="ECO:0000313" key="8">
    <source>
        <dbReference type="Proteomes" id="UP001165160"/>
    </source>
</evidence>
<dbReference type="FunFam" id="1.10.10.10:FF:000479">
    <property type="entry name" value="Predicted protein"/>
    <property type="match status" value="1"/>
</dbReference>
<dbReference type="Proteomes" id="UP001165160">
    <property type="component" value="Unassembled WGS sequence"/>
</dbReference>
<accession>A0A9W7BSR9</accession>
<evidence type="ECO:0000256" key="4">
    <source>
        <dbReference type="RuleBase" id="RU004020"/>
    </source>
</evidence>
<dbReference type="Gene3D" id="1.10.10.10">
    <property type="entry name" value="Winged helix-like DNA-binding domain superfamily/Winged helix DNA-binding domain"/>
    <property type="match status" value="1"/>
</dbReference>
<evidence type="ECO:0000313" key="7">
    <source>
        <dbReference type="EMBL" id="GMH95952.1"/>
    </source>
</evidence>
<comment type="caution">
    <text evidence="7">The sequence shown here is derived from an EMBL/GenBank/DDBJ whole genome shotgun (WGS) entry which is preliminary data.</text>
</comment>